<feature type="domain" description="Mannosidase Ig/CBM-like" evidence="24">
    <location>
        <begin position="647"/>
        <end position="730"/>
    </location>
</feature>
<dbReference type="GO" id="GO:0006516">
    <property type="term" value="P:glycoprotein catabolic process"/>
    <property type="evidence" value="ECO:0007669"/>
    <property type="project" value="TreeGrafter"/>
</dbReference>
<comment type="catalytic activity">
    <reaction evidence="1">
        <text>Hydrolysis of terminal, non-reducing beta-D-mannose residues in beta-D-mannosides.</text>
        <dbReference type="EC" id="3.2.1.25"/>
    </reaction>
</comment>
<dbReference type="Pfam" id="PF17753">
    <property type="entry name" value="Ig_mannosidase"/>
    <property type="match status" value="1"/>
</dbReference>
<evidence type="ECO:0000256" key="17">
    <source>
        <dbReference type="ARBA" id="ARBA00032581"/>
    </source>
</evidence>
<evidence type="ECO:0000256" key="4">
    <source>
        <dbReference type="ARBA" id="ARBA00004613"/>
    </source>
</evidence>
<dbReference type="Gene3D" id="3.20.20.80">
    <property type="entry name" value="Glycosidases"/>
    <property type="match status" value="1"/>
</dbReference>
<organism evidence="26 27">
    <name type="scientific">Candidatus Desantisbacteria bacterium CG_4_10_14_0_8_um_filter_48_22</name>
    <dbReference type="NCBI Taxonomy" id="1974543"/>
    <lineage>
        <taxon>Bacteria</taxon>
        <taxon>Candidatus Desantisiibacteriota</taxon>
    </lineage>
</organism>
<dbReference type="Pfam" id="PF22666">
    <property type="entry name" value="Glyco_hydro_2_N2"/>
    <property type="match status" value="1"/>
</dbReference>
<dbReference type="InterPro" id="IPR017853">
    <property type="entry name" value="GH"/>
</dbReference>
<comment type="function">
    <text evidence="2">Exoglycosidase that cleaves the single beta-linked mannose residue from the non-reducing end of all N-linked glycoprotein oligosaccharides.</text>
</comment>
<dbReference type="Pfam" id="PF00703">
    <property type="entry name" value="Glyco_hydro_2"/>
    <property type="match status" value="1"/>
</dbReference>
<evidence type="ECO:0000259" key="22">
    <source>
        <dbReference type="Pfam" id="PF02836"/>
    </source>
</evidence>
<dbReference type="InterPro" id="IPR023232">
    <property type="entry name" value="Glyco_hydro_2_AS"/>
</dbReference>
<dbReference type="SUPFAM" id="SSF51445">
    <property type="entry name" value="(Trans)glycosidases"/>
    <property type="match status" value="1"/>
</dbReference>
<dbReference type="InterPro" id="IPR054593">
    <property type="entry name" value="Beta-mannosidase-like_N2"/>
</dbReference>
<dbReference type="GO" id="GO:0005576">
    <property type="term" value="C:extracellular region"/>
    <property type="evidence" value="ECO:0007669"/>
    <property type="project" value="UniProtKB-SubCell"/>
</dbReference>
<dbReference type="SUPFAM" id="SSF49785">
    <property type="entry name" value="Galactose-binding domain-like"/>
    <property type="match status" value="1"/>
</dbReference>
<evidence type="ECO:0000256" key="13">
    <source>
        <dbReference type="ARBA" id="ARBA00023157"/>
    </source>
</evidence>
<evidence type="ECO:0000256" key="15">
    <source>
        <dbReference type="ARBA" id="ARBA00023228"/>
    </source>
</evidence>
<dbReference type="EMBL" id="PFMR01000193">
    <property type="protein sequence ID" value="PIZ16353.1"/>
    <property type="molecule type" value="Genomic_DNA"/>
</dbReference>
<evidence type="ECO:0000256" key="14">
    <source>
        <dbReference type="ARBA" id="ARBA00023180"/>
    </source>
</evidence>
<dbReference type="AlphaFoldDB" id="A0A2M7SAQ1"/>
<evidence type="ECO:0000256" key="10">
    <source>
        <dbReference type="ARBA" id="ARBA00022525"/>
    </source>
</evidence>
<dbReference type="InterPro" id="IPR013783">
    <property type="entry name" value="Ig-like_fold"/>
</dbReference>
<feature type="domain" description="Beta-mannosidase Ig-fold" evidence="23">
    <location>
        <begin position="735"/>
        <end position="800"/>
    </location>
</feature>
<keyword evidence="12" id="KW-0378">Hydrolase</keyword>
<dbReference type="InterPro" id="IPR050887">
    <property type="entry name" value="Beta-mannosidase_GH2"/>
</dbReference>
<feature type="domain" description="Beta-mannosidase-like galactose-binding" evidence="25">
    <location>
        <begin position="10"/>
        <end position="179"/>
    </location>
</feature>
<dbReference type="SUPFAM" id="SSF49303">
    <property type="entry name" value="beta-Galactosidase/glucuronidase domain"/>
    <property type="match status" value="3"/>
</dbReference>
<evidence type="ECO:0000256" key="9">
    <source>
        <dbReference type="ARBA" id="ARBA00015707"/>
    </source>
</evidence>
<evidence type="ECO:0000256" key="6">
    <source>
        <dbReference type="ARBA" id="ARBA00011245"/>
    </source>
</evidence>
<evidence type="ECO:0000259" key="21">
    <source>
        <dbReference type="Pfam" id="PF00703"/>
    </source>
</evidence>
<dbReference type="InterPro" id="IPR008979">
    <property type="entry name" value="Galactose-bd-like_sf"/>
</dbReference>
<dbReference type="GO" id="GO:0004567">
    <property type="term" value="F:beta-mannosidase activity"/>
    <property type="evidence" value="ECO:0007669"/>
    <property type="project" value="UniProtKB-EC"/>
</dbReference>
<proteinExistence type="inferred from homology"/>
<dbReference type="FunFam" id="3.20.20.80:FF:000050">
    <property type="entry name" value="Beta-mannosidase B"/>
    <property type="match status" value="1"/>
</dbReference>
<evidence type="ECO:0000256" key="20">
    <source>
        <dbReference type="ARBA" id="ARBA00041614"/>
    </source>
</evidence>
<comment type="subunit">
    <text evidence="7">Homodimer.</text>
</comment>
<keyword evidence="13" id="KW-1015">Disulfide bond</keyword>
<keyword evidence="10" id="KW-0964">Secreted</keyword>
<evidence type="ECO:0000259" key="24">
    <source>
        <dbReference type="Pfam" id="PF17786"/>
    </source>
</evidence>
<dbReference type="InterPro" id="IPR006102">
    <property type="entry name" value="Ig-like_GH2"/>
</dbReference>
<evidence type="ECO:0000259" key="25">
    <source>
        <dbReference type="Pfam" id="PF22666"/>
    </source>
</evidence>
<dbReference type="GO" id="GO:0005975">
    <property type="term" value="P:carbohydrate metabolic process"/>
    <property type="evidence" value="ECO:0007669"/>
    <property type="project" value="InterPro"/>
</dbReference>
<keyword evidence="14" id="KW-0325">Glycoprotein</keyword>
<evidence type="ECO:0000256" key="11">
    <source>
        <dbReference type="ARBA" id="ARBA00022729"/>
    </source>
</evidence>
<evidence type="ECO:0000256" key="5">
    <source>
        <dbReference type="ARBA" id="ARBA00004740"/>
    </source>
</evidence>
<gene>
    <name evidence="26" type="ORF">COY52_07330</name>
</gene>
<accession>A0A2M7SAQ1</accession>
<comment type="caution">
    <text evidence="26">The sequence shown here is derived from an EMBL/GenBank/DDBJ whole genome shotgun (WGS) entry which is preliminary data.</text>
</comment>
<protein>
    <recommendedName>
        <fullName evidence="9">Beta-mannosidase</fullName>
        <ecNumber evidence="8">3.2.1.25</ecNumber>
    </recommendedName>
    <alternativeName>
        <fullName evidence="19">Beta-mannosidase B</fullName>
    </alternativeName>
    <alternativeName>
        <fullName evidence="17">Lysosomal beta A mannosidase</fullName>
    </alternativeName>
    <alternativeName>
        <fullName evidence="20">Mannanase B</fullName>
    </alternativeName>
</protein>
<dbReference type="InterPro" id="IPR036156">
    <property type="entry name" value="Beta-gal/glucu_dom_sf"/>
</dbReference>
<dbReference type="EC" id="3.2.1.25" evidence="8"/>
<dbReference type="Pfam" id="PF17786">
    <property type="entry name" value="Mannosidase_ig"/>
    <property type="match status" value="1"/>
</dbReference>
<evidence type="ECO:0000313" key="26">
    <source>
        <dbReference type="EMBL" id="PIZ16353.1"/>
    </source>
</evidence>
<evidence type="ECO:0000313" key="27">
    <source>
        <dbReference type="Proteomes" id="UP000229307"/>
    </source>
</evidence>
<feature type="domain" description="Glycoside hydrolase family 2 catalytic" evidence="22">
    <location>
        <begin position="311"/>
        <end position="466"/>
    </location>
</feature>
<evidence type="ECO:0000256" key="7">
    <source>
        <dbReference type="ARBA" id="ARBA00011738"/>
    </source>
</evidence>
<evidence type="ECO:0000256" key="1">
    <source>
        <dbReference type="ARBA" id="ARBA00000829"/>
    </source>
</evidence>
<dbReference type="PANTHER" id="PTHR43730">
    <property type="entry name" value="BETA-MANNOSIDASE"/>
    <property type="match status" value="1"/>
</dbReference>
<evidence type="ECO:0000256" key="16">
    <source>
        <dbReference type="ARBA" id="ARBA00023295"/>
    </source>
</evidence>
<dbReference type="PANTHER" id="PTHR43730:SF1">
    <property type="entry name" value="BETA-MANNOSIDASE"/>
    <property type="match status" value="1"/>
</dbReference>
<dbReference type="GO" id="GO:0005764">
    <property type="term" value="C:lysosome"/>
    <property type="evidence" value="ECO:0007669"/>
    <property type="project" value="UniProtKB-SubCell"/>
</dbReference>
<sequence>MDNILLNDGWFFKDENGEVLKDPAPAEVPGTVYTDLMANKIIPDPFYSDNESKLKWVEEKDWVYTKKFVVSKETVDKKKTALVFEGIDTFADIFLNGHMLGSADNMFRPYVFDVNGLLKEENSLELRFKSPARALSELEKKHGVIMNGPFCTIRGYGRKAQYSFGWDWGPRFPASGLWKGVRLLGYNYAKFDFVYVKQLEVSGKKARIKVQVEADSLMKDDVAVSFEIKGTKCKKTVRHHMIDGTNLIRAEFEIRNPKLWFPHGYGDPHLYEVKVSMKYKDIMLDQRSVKFGLRTIEIAQEKDKEGRGFIFRINGIPVYCKGMNWIPADSFLTRVTKERYRRLLSMMPEANMNMARIWGGGIYEDEEFYDTCDELGIMVWQDFMSGCEEVPDHLEWFNDSFSKEAVFQVKRLRNHPSVVIWSGNNENESSRYYVSQEGRQVKRYYGEALFYRILPEICRLHDPTRPYVPSSPYSPDEFIYMSQKNGDFHSYEGWGGGDWRKFGDIKGRFLSETGYQSFPDIETVAKFAPKEDWDLAGKSILAHEKAYDKPLDWIRFGVEEVLGFKPAGFEDFVYYSQVNWAEGSKFSIEHWRRRKFITSGILFWQLNDCWPVISWAFVDYYYRPKLCYFSAKRAFSPVIVSPVLESGKVKVNLINDELVPFKGRLVLRLLDFSGTEYYRSEVSAQCPANSNKLIFSRGITVDDPKTRVLVVDLVRGKELVFRNFLFFEKLGNLSLKRAELEAEVKPGSGCVKLILKADTFAPAIKVSADADGAQYSDNYLFLLPGEKKEITISSAEKITRITIRGLNTSKWLTL</sequence>
<dbReference type="Gene3D" id="2.60.120.260">
    <property type="entry name" value="Galactose-binding domain-like"/>
    <property type="match status" value="1"/>
</dbReference>
<evidence type="ECO:0000256" key="18">
    <source>
        <dbReference type="ARBA" id="ARBA00038429"/>
    </source>
</evidence>
<dbReference type="Proteomes" id="UP000229307">
    <property type="component" value="Unassembled WGS sequence"/>
</dbReference>
<evidence type="ECO:0000256" key="8">
    <source>
        <dbReference type="ARBA" id="ARBA00012754"/>
    </source>
</evidence>
<keyword evidence="11" id="KW-0732">Signal</keyword>
<name>A0A2M7SAQ1_9BACT</name>
<evidence type="ECO:0000256" key="19">
    <source>
        <dbReference type="ARBA" id="ARBA00041069"/>
    </source>
</evidence>
<comment type="pathway">
    <text evidence="5">Glycan metabolism; N-glycan degradation.</text>
</comment>
<comment type="subunit">
    <text evidence="6">Monomer.</text>
</comment>
<evidence type="ECO:0000256" key="2">
    <source>
        <dbReference type="ARBA" id="ARBA00003150"/>
    </source>
</evidence>
<comment type="subcellular location">
    <subcellularLocation>
        <location evidence="3">Lysosome</location>
    </subcellularLocation>
    <subcellularLocation>
        <location evidence="4">Secreted</location>
    </subcellularLocation>
</comment>
<dbReference type="Pfam" id="PF02836">
    <property type="entry name" value="Glyco_hydro_2_C"/>
    <property type="match status" value="1"/>
</dbReference>
<feature type="domain" description="Glycoside hydrolase family 2 immunoglobulin-like beta-sandwich" evidence="21">
    <location>
        <begin position="200"/>
        <end position="294"/>
    </location>
</feature>
<keyword evidence="16" id="KW-0326">Glycosidase</keyword>
<dbReference type="InterPro" id="IPR041447">
    <property type="entry name" value="Mannosidase_ig"/>
</dbReference>
<keyword evidence="15" id="KW-0458">Lysosome</keyword>
<evidence type="ECO:0000259" key="23">
    <source>
        <dbReference type="Pfam" id="PF17753"/>
    </source>
</evidence>
<comment type="similarity">
    <text evidence="18">Belongs to the glycosyl hydrolase 2 family. Beta-mannosidase B subfamily.</text>
</comment>
<dbReference type="InterPro" id="IPR041625">
    <property type="entry name" value="Beta-mannosidase_Ig"/>
</dbReference>
<dbReference type="Gene3D" id="2.60.40.10">
    <property type="entry name" value="Immunoglobulins"/>
    <property type="match status" value="3"/>
</dbReference>
<dbReference type="PROSITE" id="PS00608">
    <property type="entry name" value="GLYCOSYL_HYDROL_F2_2"/>
    <property type="match status" value="1"/>
</dbReference>
<reference evidence="27" key="1">
    <citation type="submission" date="2017-09" db="EMBL/GenBank/DDBJ databases">
        <title>Depth-based differentiation of microbial function through sediment-hosted aquifers and enrichment of novel symbionts in the deep terrestrial subsurface.</title>
        <authorList>
            <person name="Probst A.J."/>
            <person name="Ladd B."/>
            <person name="Jarett J.K."/>
            <person name="Geller-Mcgrath D.E."/>
            <person name="Sieber C.M.K."/>
            <person name="Emerson J.B."/>
            <person name="Anantharaman K."/>
            <person name="Thomas B.C."/>
            <person name="Malmstrom R."/>
            <person name="Stieglmeier M."/>
            <person name="Klingl A."/>
            <person name="Woyke T."/>
            <person name="Ryan C.M."/>
            <person name="Banfield J.F."/>
        </authorList>
    </citation>
    <scope>NUCLEOTIDE SEQUENCE [LARGE SCALE GENOMIC DNA]</scope>
</reference>
<dbReference type="FunFam" id="2.60.120.260:FF:000060">
    <property type="entry name" value="Probable beta-mannosidase"/>
    <property type="match status" value="1"/>
</dbReference>
<evidence type="ECO:0000256" key="3">
    <source>
        <dbReference type="ARBA" id="ARBA00004371"/>
    </source>
</evidence>
<evidence type="ECO:0000256" key="12">
    <source>
        <dbReference type="ARBA" id="ARBA00022801"/>
    </source>
</evidence>
<dbReference type="InterPro" id="IPR006103">
    <property type="entry name" value="Glyco_hydro_2_cat"/>
</dbReference>